<sequence>MTPKELSTRMAHLAHKAADLSHNDPALTALLAELEELSRILPASIEPDIGDETLDDLFDNMPV</sequence>
<organism evidence="1 2">
    <name type="scientific">Gemmobacter megaterium</name>
    <dbReference type="NCBI Taxonomy" id="1086013"/>
    <lineage>
        <taxon>Bacteria</taxon>
        <taxon>Pseudomonadati</taxon>
        <taxon>Pseudomonadota</taxon>
        <taxon>Alphaproteobacteria</taxon>
        <taxon>Rhodobacterales</taxon>
        <taxon>Paracoccaceae</taxon>
        <taxon>Gemmobacter</taxon>
    </lineage>
</organism>
<dbReference type="AlphaFoldDB" id="A0A1N7KMM7"/>
<keyword evidence="2" id="KW-1185">Reference proteome</keyword>
<accession>A0A1N7KMM7</accession>
<protein>
    <submittedName>
        <fullName evidence="1">Uncharacterized protein</fullName>
    </submittedName>
</protein>
<name>A0A1N7KMM7_9RHOB</name>
<dbReference type="EMBL" id="FTOT01000001">
    <property type="protein sequence ID" value="SIS62828.1"/>
    <property type="molecule type" value="Genomic_DNA"/>
</dbReference>
<dbReference type="Proteomes" id="UP000186141">
    <property type="component" value="Unassembled WGS sequence"/>
</dbReference>
<gene>
    <name evidence="1" type="ORF">SAMN05421774_101551</name>
</gene>
<evidence type="ECO:0000313" key="1">
    <source>
        <dbReference type="EMBL" id="SIS62828.1"/>
    </source>
</evidence>
<evidence type="ECO:0000313" key="2">
    <source>
        <dbReference type="Proteomes" id="UP000186141"/>
    </source>
</evidence>
<dbReference type="STRING" id="1086013.SAMN05421774_101551"/>
<reference evidence="1 2" key="1">
    <citation type="submission" date="2017-01" db="EMBL/GenBank/DDBJ databases">
        <authorList>
            <person name="Mah S.A."/>
            <person name="Swanson W.J."/>
            <person name="Moy G.W."/>
            <person name="Vacquier V.D."/>
        </authorList>
    </citation>
    <scope>NUCLEOTIDE SEQUENCE [LARGE SCALE GENOMIC DNA]</scope>
    <source>
        <strain evidence="1 2">DSM 26375</strain>
    </source>
</reference>
<dbReference type="RefSeq" id="WP_144038854.1">
    <property type="nucleotide sequence ID" value="NZ_BMEH01000001.1"/>
</dbReference>
<proteinExistence type="predicted"/>